<reference evidence="1 2" key="2">
    <citation type="journal article" date="2013" name="PLoS Genet.">
        <title>Comparative genome structure, secondary metabolite, and effector coding capacity across Cochliobolus pathogens.</title>
        <authorList>
            <person name="Condon B.J."/>
            <person name="Leng Y."/>
            <person name="Wu D."/>
            <person name="Bushley K.E."/>
            <person name="Ohm R.A."/>
            <person name="Otillar R."/>
            <person name="Martin J."/>
            <person name="Schackwitz W."/>
            <person name="Grimwood J."/>
            <person name="MohdZainudin N."/>
            <person name="Xue C."/>
            <person name="Wang R."/>
            <person name="Manning V.A."/>
            <person name="Dhillon B."/>
            <person name="Tu Z.J."/>
            <person name="Steffenson B.J."/>
            <person name="Salamov A."/>
            <person name="Sun H."/>
            <person name="Lowry S."/>
            <person name="LaButti K."/>
            <person name="Han J."/>
            <person name="Copeland A."/>
            <person name="Lindquist E."/>
            <person name="Barry K."/>
            <person name="Schmutz J."/>
            <person name="Baker S.E."/>
            <person name="Ciuffetti L.M."/>
            <person name="Grigoriev I.V."/>
            <person name="Zhong S."/>
            <person name="Turgeon B.G."/>
        </authorList>
    </citation>
    <scope>NUCLEOTIDE SEQUENCE [LARGE SCALE GENOMIC DNA]</scope>
    <source>
        <strain evidence="2">28A</strain>
    </source>
</reference>
<dbReference type="HOGENOM" id="CLU_2967533_0_0_1"/>
<dbReference type="Proteomes" id="UP000016935">
    <property type="component" value="Unassembled WGS sequence"/>
</dbReference>
<feature type="non-terminal residue" evidence="1">
    <location>
        <position position="59"/>
    </location>
</feature>
<keyword evidence="2" id="KW-1185">Reference proteome</keyword>
<sequence length="59" mass="6277">MRPAQAAVVDARSVSRAWLCSSSAPPGVVAPVCASARSSARVKSPKRISCRLWLRGKKI</sequence>
<reference evidence="1 2" key="1">
    <citation type="journal article" date="2012" name="PLoS Pathog.">
        <title>Diverse lifestyles and strategies of plant pathogenesis encoded in the genomes of eighteen Dothideomycetes fungi.</title>
        <authorList>
            <person name="Ohm R.A."/>
            <person name="Feau N."/>
            <person name="Henrissat B."/>
            <person name="Schoch C.L."/>
            <person name="Horwitz B.A."/>
            <person name="Barry K.W."/>
            <person name="Condon B.J."/>
            <person name="Copeland A.C."/>
            <person name="Dhillon B."/>
            <person name="Glaser F."/>
            <person name="Hesse C.N."/>
            <person name="Kosti I."/>
            <person name="LaButti K."/>
            <person name="Lindquist E.A."/>
            <person name="Lucas S."/>
            <person name="Salamov A.A."/>
            <person name="Bradshaw R.E."/>
            <person name="Ciuffetti L."/>
            <person name="Hamelin R.C."/>
            <person name="Kema G.H.J."/>
            <person name="Lawrence C."/>
            <person name="Scott J.A."/>
            <person name="Spatafora J.W."/>
            <person name="Turgeon B.G."/>
            <person name="de Wit P.J.G.M."/>
            <person name="Zhong S."/>
            <person name="Goodwin S.B."/>
            <person name="Grigoriev I.V."/>
        </authorList>
    </citation>
    <scope>NUCLEOTIDE SEQUENCE [LARGE SCALE GENOMIC DNA]</scope>
    <source>
        <strain evidence="2">28A</strain>
    </source>
</reference>
<name>R0IZG3_EXST2</name>
<dbReference type="GeneID" id="19400025"/>
<dbReference type="AlphaFoldDB" id="R0IZG3"/>
<dbReference type="EMBL" id="KB908493">
    <property type="protein sequence ID" value="EOA90105.1"/>
    <property type="molecule type" value="Genomic_DNA"/>
</dbReference>
<accession>R0IZG3</accession>
<proteinExistence type="predicted"/>
<evidence type="ECO:0000313" key="1">
    <source>
        <dbReference type="EMBL" id="EOA90105.1"/>
    </source>
</evidence>
<gene>
    <name evidence="1" type="ORF">SETTUDRAFT_167061</name>
</gene>
<organism evidence="1 2">
    <name type="scientific">Exserohilum turcicum (strain 28A)</name>
    <name type="common">Northern leaf blight fungus</name>
    <name type="synonym">Setosphaeria turcica</name>
    <dbReference type="NCBI Taxonomy" id="671987"/>
    <lineage>
        <taxon>Eukaryota</taxon>
        <taxon>Fungi</taxon>
        <taxon>Dikarya</taxon>
        <taxon>Ascomycota</taxon>
        <taxon>Pezizomycotina</taxon>
        <taxon>Dothideomycetes</taxon>
        <taxon>Pleosporomycetidae</taxon>
        <taxon>Pleosporales</taxon>
        <taxon>Pleosporineae</taxon>
        <taxon>Pleosporaceae</taxon>
        <taxon>Exserohilum</taxon>
    </lineage>
</organism>
<dbReference type="RefSeq" id="XP_008022029.1">
    <property type="nucleotide sequence ID" value="XM_008023838.1"/>
</dbReference>
<protein>
    <submittedName>
        <fullName evidence="1">Uncharacterized protein</fullName>
    </submittedName>
</protein>
<evidence type="ECO:0000313" key="2">
    <source>
        <dbReference type="Proteomes" id="UP000016935"/>
    </source>
</evidence>